<feature type="domain" description="Microbial-type PARG catalytic" evidence="1">
    <location>
        <begin position="63"/>
        <end position="162"/>
    </location>
</feature>
<protein>
    <submittedName>
        <fullName evidence="2">Uncharacterized protein conserved in bacteria</fullName>
    </submittedName>
</protein>
<dbReference type="STRING" id="1122170.GCA_000701265_02975"/>
<dbReference type="RefSeq" id="WP_031563995.1">
    <property type="nucleotide sequence ID" value="NZ_CAAAIS010000009.1"/>
</dbReference>
<dbReference type="AlphaFoldDB" id="A0A378LUT0"/>
<proteinExistence type="predicted"/>
<name>A0A378LUT0_9GAMM</name>
<dbReference type="InterPro" id="IPR019261">
    <property type="entry name" value="PARG_cat_microbial"/>
</dbReference>
<dbReference type="Proteomes" id="UP000255297">
    <property type="component" value="Unassembled WGS sequence"/>
</dbReference>
<sequence length="366" mass="41572">MWLRFLSRSKPSLPRDAFSQIHEVYAANKPGLIQGSLTGSLWRYRSFNATLQTATTLPKFKELQTTATENFKLWEKTKIDPPNKVEVAQEDFGEVALKLTKKYVRIYSILNNASSYYPGGGVFQGGSAQEENMWHRSTCLLSLLENIVQYDKDYTKSFIYTPEGQELVEGRKKMTEEEQAIYRDHCPVSIHTDYYKTYHSSEPRILFRGPELLIPNPAGEYTSSGFVASPDMSYTFLPPKHVFPFYELRTAAPEHFAESQSKAPSVVKEHKNDLRRRISAQLDTLILVGQPYAVLSAWGCGEFKNEPEFVAEIYGEEIEKRSSFFKHIVFAIVDLPTQSNNFKVFDKMLSGIKLGGASSLRSAPSL</sequence>
<accession>A0A378LUT0</accession>
<dbReference type="PANTHER" id="PTHR35596">
    <property type="entry name" value="DUF2263 DOMAIN-CONTAINING PROTEIN"/>
    <property type="match status" value="1"/>
</dbReference>
<dbReference type="OrthoDB" id="9806181at2"/>
<organism evidence="2 3">
    <name type="scientific">Legionella wadsworthii</name>
    <dbReference type="NCBI Taxonomy" id="28088"/>
    <lineage>
        <taxon>Bacteria</taxon>
        <taxon>Pseudomonadati</taxon>
        <taxon>Pseudomonadota</taxon>
        <taxon>Gammaproteobacteria</taxon>
        <taxon>Legionellales</taxon>
        <taxon>Legionellaceae</taxon>
        <taxon>Legionella</taxon>
    </lineage>
</organism>
<evidence type="ECO:0000259" key="1">
    <source>
        <dbReference type="Pfam" id="PF10021"/>
    </source>
</evidence>
<keyword evidence="3" id="KW-1185">Reference proteome</keyword>
<dbReference type="InterPro" id="IPR043472">
    <property type="entry name" value="Macro_dom-like"/>
</dbReference>
<reference evidence="2 3" key="1">
    <citation type="submission" date="2018-06" db="EMBL/GenBank/DDBJ databases">
        <authorList>
            <consortium name="Pathogen Informatics"/>
            <person name="Doyle S."/>
        </authorList>
    </citation>
    <scope>NUCLEOTIDE SEQUENCE [LARGE SCALE GENOMIC DNA]</scope>
    <source>
        <strain evidence="2 3">NCTC11532</strain>
    </source>
</reference>
<dbReference type="Pfam" id="PF10021">
    <property type="entry name" value="PARG_cat_microb"/>
    <property type="match status" value="1"/>
</dbReference>
<dbReference type="Gene3D" id="3.40.220.10">
    <property type="entry name" value="Leucine Aminopeptidase, subunit E, domain 1"/>
    <property type="match status" value="1"/>
</dbReference>
<evidence type="ECO:0000313" key="2">
    <source>
        <dbReference type="EMBL" id="STY31077.1"/>
    </source>
</evidence>
<evidence type="ECO:0000313" key="3">
    <source>
        <dbReference type="Proteomes" id="UP000255297"/>
    </source>
</evidence>
<dbReference type="EMBL" id="UGPB01000001">
    <property type="protein sequence ID" value="STY31077.1"/>
    <property type="molecule type" value="Genomic_DNA"/>
</dbReference>
<dbReference type="PANTHER" id="PTHR35596:SF1">
    <property type="entry name" value="MICROBIAL-TYPE PARG CATALYTIC DOMAIN-CONTAINING PROTEIN"/>
    <property type="match status" value="1"/>
</dbReference>
<gene>
    <name evidence="2" type="ORF">NCTC11532_02724</name>
</gene>